<evidence type="ECO:0000256" key="1">
    <source>
        <dbReference type="ARBA" id="ARBA00006961"/>
    </source>
</evidence>
<dbReference type="GO" id="GO:0051287">
    <property type="term" value="F:NAD binding"/>
    <property type="evidence" value="ECO:0007669"/>
    <property type="project" value="UniProtKB-UniRule"/>
</dbReference>
<evidence type="ECO:0000256" key="2">
    <source>
        <dbReference type="ARBA" id="ARBA00022630"/>
    </source>
</evidence>
<feature type="binding site" evidence="5">
    <location>
        <begin position="10"/>
        <end position="15"/>
    </location>
    <ligand>
        <name>FMN</name>
        <dbReference type="ChEBI" id="CHEBI:58210"/>
    </ligand>
</feature>
<evidence type="ECO:0000313" key="8">
    <source>
        <dbReference type="Proteomes" id="UP000545386"/>
    </source>
</evidence>
<reference evidence="7 8" key="1">
    <citation type="submission" date="2020-08" db="EMBL/GenBank/DDBJ databases">
        <title>Paraeoetvoesia sp. YC-7-48 draft genome sequence.</title>
        <authorList>
            <person name="Yao L."/>
        </authorList>
    </citation>
    <scope>NUCLEOTIDE SEQUENCE [LARGE SCALE GENOMIC DNA]</scope>
    <source>
        <strain evidence="8">YC-7-48</strain>
    </source>
</reference>
<dbReference type="HAMAP" id="MF_01017">
    <property type="entry name" value="NQOR"/>
    <property type="match status" value="1"/>
</dbReference>
<dbReference type="GO" id="GO:0010181">
    <property type="term" value="F:FMN binding"/>
    <property type="evidence" value="ECO:0007669"/>
    <property type="project" value="InterPro"/>
</dbReference>
<name>A0A842HLR0_9BURK</name>
<accession>A0A842HLR0</accession>
<comment type="cofactor">
    <cofactor evidence="5">
        <name>FMN</name>
        <dbReference type="ChEBI" id="CHEBI:58210"/>
    </cofactor>
    <text evidence="5">Binds 1 FMN per monomer.</text>
</comment>
<feature type="binding site" evidence="5">
    <location>
        <position position="135"/>
    </location>
    <ligand>
        <name>FMN</name>
        <dbReference type="ChEBI" id="CHEBI:58210"/>
    </ligand>
</feature>
<dbReference type="PANTHER" id="PTHR30546:SF23">
    <property type="entry name" value="FLAVOPROTEIN-LIKE PROTEIN YCP4-RELATED"/>
    <property type="match status" value="1"/>
</dbReference>
<evidence type="ECO:0000256" key="4">
    <source>
        <dbReference type="ARBA" id="ARBA00023002"/>
    </source>
</evidence>
<evidence type="ECO:0000313" key="7">
    <source>
        <dbReference type="EMBL" id="MBC2768854.1"/>
    </source>
</evidence>
<dbReference type="Gene3D" id="3.40.50.360">
    <property type="match status" value="1"/>
</dbReference>
<dbReference type="AlphaFoldDB" id="A0A842HLR0"/>
<keyword evidence="5" id="KW-0520">NAD</keyword>
<comment type="catalytic activity">
    <reaction evidence="5">
        <text>a quinone + NADPH + H(+) = a quinol + NADP(+)</text>
        <dbReference type="Rhea" id="RHEA:46164"/>
        <dbReference type="ChEBI" id="CHEBI:15378"/>
        <dbReference type="ChEBI" id="CHEBI:24646"/>
        <dbReference type="ChEBI" id="CHEBI:57783"/>
        <dbReference type="ChEBI" id="CHEBI:58349"/>
        <dbReference type="ChEBI" id="CHEBI:132124"/>
        <dbReference type="EC" id="1.6.5.2"/>
    </reaction>
</comment>
<dbReference type="EMBL" id="JACJUU010000002">
    <property type="protein sequence ID" value="MBC2768854.1"/>
    <property type="molecule type" value="Genomic_DNA"/>
</dbReference>
<dbReference type="Proteomes" id="UP000545386">
    <property type="component" value="Unassembled WGS sequence"/>
</dbReference>
<keyword evidence="3 5" id="KW-0288">FMN</keyword>
<feature type="domain" description="Flavodoxin-like" evidence="6">
    <location>
        <begin position="4"/>
        <end position="191"/>
    </location>
</feature>
<comment type="caution">
    <text evidence="5">Lacks conserved residue(s) required for the propagation of feature annotation.</text>
</comment>
<comment type="caution">
    <text evidence="7">The sequence shown here is derived from an EMBL/GenBank/DDBJ whole genome shotgun (WGS) entry which is preliminary data.</text>
</comment>
<dbReference type="FunFam" id="3.40.50.360:FF:000001">
    <property type="entry name" value="NAD(P)H dehydrogenase (Quinone) FQR1-like"/>
    <property type="match status" value="1"/>
</dbReference>
<comment type="similarity">
    <text evidence="1 5">Belongs to the WrbA family.</text>
</comment>
<dbReference type="NCBIfam" id="TIGR01755">
    <property type="entry name" value="flav_wrbA"/>
    <property type="match status" value="1"/>
</dbReference>
<dbReference type="InterPro" id="IPR037513">
    <property type="entry name" value="NQO"/>
</dbReference>
<evidence type="ECO:0000256" key="3">
    <source>
        <dbReference type="ARBA" id="ARBA00022643"/>
    </source>
</evidence>
<dbReference type="RefSeq" id="WP_185778674.1">
    <property type="nucleotide sequence ID" value="NZ_JACJUU010000002.1"/>
</dbReference>
<dbReference type="InterPro" id="IPR005025">
    <property type="entry name" value="FMN_Rdtase-like_dom"/>
</dbReference>
<feature type="binding site" evidence="5">
    <location>
        <begin position="79"/>
        <end position="81"/>
    </location>
    <ligand>
        <name>FMN</name>
        <dbReference type="ChEBI" id="CHEBI:58210"/>
    </ligand>
</feature>
<organism evidence="7 8">
    <name type="scientific">Pusillimonas minor</name>
    <dbReference type="NCBI Taxonomy" id="2697024"/>
    <lineage>
        <taxon>Bacteria</taxon>
        <taxon>Pseudomonadati</taxon>
        <taxon>Pseudomonadota</taxon>
        <taxon>Betaproteobacteria</taxon>
        <taxon>Burkholderiales</taxon>
        <taxon>Alcaligenaceae</taxon>
        <taxon>Pusillimonas</taxon>
    </lineage>
</organism>
<dbReference type="GO" id="GO:0003955">
    <property type="term" value="F:NAD(P)H dehydrogenase (quinone) activity"/>
    <property type="evidence" value="ECO:0007669"/>
    <property type="project" value="UniProtKB-UniRule"/>
</dbReference>
<evidence type="ECO:0000259" key="6">
    <source>
        <dbReference type="PROSITE" id="PS50902"/>
    </source>
</evidence>
<proteinExistence type="inferred from homology"/>
<feature type="binding site" evidence="5">
    <location>
        <position position="99"/>
    </location>
    <ligand>
        <name>substrate</name>
    </ligand>
</feature>
<dbReference type="PANTHER" id="PTHR30546">
    <property type="entry name" value="FLAVODOXIN-RELATED PROTEIN WRBA-RELATED"/>
    <property type="match status" value="1"/>
</dbReference>
<keyword evidence="4 5" id="KW-0560">Oxidoreductase</keyword>
<dbReference type="PROSITE" id="PS50902">
    <property type="entry name" value="FLAVODOXIN_LIKE"/>
    <property type="match status" value="1"/>
</dbReference>
<dbReference type="GO" id="GO:0050660">
    <property type="term" value="F:flavin adenine dinucleotide binding"/>
    <property type="evidence" value="ECO:0007669"/>
    <property type="project" value="UniProtKB-UniRule"/>
</dbReference>
<dbReference type="InterPro" id="IPR010089">
    <property type="entry name" value="Flavoprotein_WrbA-like"/>
</dbReference>
<dbReference type="InterPro" id="IPR008254">
    <property type="entry name" value="Flavodoxin/NO_synth"/>
</dbReference>
<protein>
    <recommendedName>
        <fullName evidence="5">NAD(P)H dehydrogenase (quinone)</fullName>
        <ecNumber evidence="5">1.6.5.2</ecNumber>
    </recommendedName>
    <alternativeName>
        <fullName evidence="5">NAD(P)H:quinone oxidoreductase</fullName>
        <shortName evidence="5">NQO</shortName>
    </alternativeName>
</protein>
<sequence>MSKVLVLYYSAYGHIETLANAVAEGARTVAGTQVDVKRVPELVPEDVARNNHFKVDQVAPVASPAELADYDAIIFGTPTRFGMMSSQMKNFLDQTGGLWAQGKLIGKVGSVFTSTATQHGGQEATLLSFHTVLLHHGMAVVGLPYSFQGQTLNDQVNGGTPYGASTIANGDGSRQPSTVELDGARFQGRHVAEMALAQKLGREAMQSAAESA</sequence>
<dbReference type="InterPro" id="IPR029039">
    <property type="entry name" value="Flavoprotein-like_sf"/>
</dbReference>
<evidence type="ECO:0000256" key="5">
    <source>
        <dbReference type="HAMAP-Rule" id="MF_01017"/>
    </source>
</evidence>
<dbReference type="GO" id="GO:0016020">
    <property type="term" value="C:membrane"/>
    <property type="evidence" value="ECO:0007669"/>
    <property type="project" value="TreeGrafter"/>
</dbReference>
<dbReference type="Pfam" id="PF03358">
    <property type="entry name" value="FMN_red"/>
    <property type="match status" value="1"/>
</dbReference>
<keyword evidence="8" id="KW-1185">Reference proteome</keyword>
<feature type="binding site" evidence="5">
    <location>
        <position position="12"/>
    </location>
    <ligand>
        <name>NAD(+)</name>
        <dbReference type="ChEBI" id="CHEBI:57540"/>
    </ligand>
</feature>
<keyword evidence="5" id="KW-0521">NADP</keyword>
<keyword evidence="2 5" id="KW-0285">Flavoprotein</keyword>
<dbReference type="SUPFAM" id="SSF52218">
    <property type="entry name" value="Flavoproteins"/>
    <property type="match status" value="1"/>
</dbReference>
<gene>
    <name evidence="7" type="primary">wrbA</name>
    <name evidence="7" type="ORF">GTU67_02870</name>
</gene>
<keyword evidence="5" id="KW-0547">Nucleotide-binding</keyword>
<dbReference type="GO" id="GO:0050661">
    <property type="term" value="F:NADP binding"/>
    <property type="evidence" value="ECO:0007669"/>
    <property type="project" value="UniProtKB-UniRule"/>
</dbReference>
<comment type="catalytic activity">
    <reaction evidence="5">
        <text>a quinone + NADH + H(+) = a quinol + NAD(+)</text>
        <dbReference type="Rhea" id="RHEA:46160"/>
        <dbReference type="ChEBI" id="CHEBI:15378"/>
        <dbReference type="ChEBI" id="CHEBI:24646"/>
        <dbReference type="ChEBI" id="CHEBI:57540"/>
        <dbReference type="ChEBI" id="CHEBI:57945"/>
        <dbReference type="ChEBI" id="CHEBI:132124"/>
        <dbReference type="EC" id="1.6.5.2"/>
    </reaction>
</comment>
<dbReference type="NCBIfam" id="NF002999">
    <property type="entry name" value="PRK03767.1"/>
    <property type="match status" value="1"/>
</dbReference>
<dbReference type="EC" id="1.6.5.2" evidence="5"/>